<proteinExistence type="predicted"/>
<accession>A0A6G4UWN8</accession>
<reference evidence="2 3" key="1">
    <citation type="submission" date="2020-02" db="EMBL/GenBank/DDBJ databases">
        <title>Whole-genome analyses of novel actinobacteria.</title>
        <authorList>
            <person name="Sahin N."/>
            <person name="Gencbay T."/>
        </authorList>
    </citation>
    <scope>NUCLEOTIDE SEQUENCE [LARGE SCALE GENOMIC DNA]</scope>
    <source>
        <strain evidence="2 3">HC44</strain>
    </source>
</reference>
<evidence type="ECO:0000313" key="3">
    <source>
        <dbReference type="Proteomes" id="UP000472335"/>
    </source>
</evidence>
<gene>
    <name evidence="2" type="ORF">G5C60_00425</name>
</gene>
<evidence type="ECO:0008006" key="4">
    <source>
        <dbReference type="Google" id="ProtNLM"/>
    </source>
</evidence>
<evidence type="ECO:0000313" key="2">
    <source>
        <dbReference type="EMBL" id="NGO06182.1"/>
    </source>
</evidence>
<evidence type="ECO:0000256" key="1">
    <source>
        <dbReference type="SAM" id="SignalP"/>
    </source>
</evidence>
<organism evidence="2 3">
    <name type="scientific">Streptomyces scabichelini</name>
    <dbReference type="NCBI Taxonomy" id="2711217"/>
    <lineage>
        <taxon>Bacteria</taxon>
        <taxon>Bacillati</taxon>
        <taxon>Actinomycetota</taxon>
        <taxon>Actinomycetes</taxon>
        <taxon>Kitasatosporales</taxon>
        <taxon>Streptomycetaceae</taxon>
        <taxon>Streptomyces</taxon>
    </lineage>
</organism>
<name>A0A6G4UWN8_9ACTN</name>
<feature type="chain" id="PRO_5038863669" description="Secreted protein" evidence="1">
    <location>
        <begin position="20"/>
        <end position="67"/>
    </location>
</feature>
<protein>
    <recommendedName>
        <fullName evidence="4">Secreted protein</fullName>
    </recommendedName>
</protein>
<dbReference type="Proteomes" id="UP000472335">
    <property type="component" value="Unassembled WGS sequence"/>
</dbReference>
<dbReference type="AlphaFoldDB" id="A0A6G4UWN8"/>
<dbReference type="EMBL" id="JAAKZY010000001">
    <property type="protein sequence ID" value="NGO06182.1"/>
    <property type="molecule type" value="Genomic_DNA"/>
</dbReference>
<comment type="caution">
    <text evidence="2">The sequence shown here is derived from an EMBL/GenBank/DDBJ whole genome shotgun (WGS) entry which is preliminary data.</text>
</comment>
<keyword evidence="3" id="KW-1185">Reference proteome</keyword>
<sequence length="67" mass="6917">MKKRSMLAVASLATGFVVAAVTPSHSLESDAVGVEHVKDTLTTLNHAVSDSGVASVSVEKNVPQRKG</sequence>
<keyword evidence="1" id="KW-0732">Signal</keyword>
<dbReference type="RefSeq" id="WP_165254095.1">
    <property type="nucleotide sequence ID" value="NZ_JAAKZY010000001.1"/>
</dbReference>
<feature type="signal peptide" evidence="1">
    <location>
        <begin position="1"/>
        <end position="19"/>
    </location>
</feature>